<name>A0ABZ3ILZ3_9FIRM</name>
<dbReference type="Pfam" id="PF03862">
    <property type="entry name" value="SpoVAC_SpoVAEB"/>
    <property type="match status" value="1"/>
</dbReference>
<sequence>MQTYLMAFVIGGLICVLGQLLMDLTPLTPAHVLVLFVVLGGVLSGLGLYQPLVDIGGAGATVPLPGFGHSLVSGTIEEINKVGLWGIFTGAVKAAAAGITAAIVFALAIALVFNPKG</sequence>
<protein>
    <recommendedName>
        <fullName evidence="4">SpoVA protein</fullName>
    </recommendedName>
</protein>
<reference evidence="2" key="1">
    <citation type="submission" date="2024-05" db="EMBL/GenBank/DDBJ databases">
        <title>Isolation and characterization of Sporomusa carbonis sp. nov., a carboxydotrophic hydrogenogen in the genus of Sporomusa isolated from a charcoal burning pile.</title>
        <authorList>
            <person name="Boeer T."/>
            <person name="Rosenbaum F."/>
            <person name="Eysell L."/>
            <person name="Mueller V."/>
            <person name="Daniel R."/>
            <person name="Poehlein A."/>
        </authorList>
    </citation>
    <scope>NUCLEOTIDE SEQUENCE [LARGE SCALE GENOMIC DNA]</scope>
    <source>
        <strain evidence="2">DSM 10669</strain>
    </source>
</reference>
<organism evidence="2 3">
    <name type="scientific">Sporomusa silvacetica DSM 10669</name>
    <dbReference type="NCBI Taxonomy" id="1123289"/>
    <lineage>
        <taxon>Bacteria</taxon>
        <taxon>Bacillati</taxon>
        <taxon>Bacillota</taxon>
        <taxon>Negativicutes</taxon>
        <taxon>Selenomonadales</taxon>
        <taxon>Sporomusaceae</taxon>
        <taxon>Sporomusa</taxon>
    </lineage>
</organism>
<dbReference type="Proteomes" id="UP000216752">
    <property type="component" value="Chromosome"/>
</dbReference>
<dbReference type="PANTHER" id="PTHR38450:SF2">
    <property type="entry name" value="STAGE V SPORULATION PROTEIN AEB"/>
    <property type="match status" value="1"/>
</dbReference>
<gene>
    <name evidence="2" type="ORF">SPSIL_028390</name>
</gene>
<keyword evidence="1" id="KW-0472">Membrane</keyword>
<evidence type="ECO:0000313" key="3">
    <source>
        <dbReference type="Proteomes" id="UP000216752"/>
    </source>
</evidence>
<accession>A0ABZ3ILZ3</accession>
<dbReference type="NCBIfam" id="TIGR02839">
    <property type="entry name" value="spore_V_AE"/>
    <property type="match status" value="1"/>
</dbReference>
<evidence type="ECO:0000256" key="1">
    <source>
        <dbReference type="SAM" id="Phobius"/>
    </source>
</evidence>
<evidence type="ECO:0000313" key="2">
    <source>
        <dbReference type="EMBL" id="XFO66680.1"/>
    </source>
</evidence>
<dbReference type="InterPro" id="IPR014204">
    <property type="entry name" value="Spore_V_AE"/>
</dbReference>
<dbReference type="PANTHER" id="PTHR38450">
    <property type="entry name" value="STAGE V SPORULATION PROTEIN AC-RELATED"/>
    <property type="match status" value="1"/>
</dbReference>
<proteinExistence type="predicted"/>
<feature type="transmembrane region" description="Helical" evidence="1">
    <location>
        <begin position="94"/>
        <end position="113"/>
    </location>
</feature>
<evidence type="ECO:0008006" key="4">
    <source>
        <dbReference type="Google" id="ProtNLM"/>
    </source>
</evidence>
<dbReference type="InterPro" id="IPR005562">
    <property type="entry name" value="SpoVA"/>
</dbReference>
<feature type="transmembrane region" description="Helical" evidence="1">
    <location>
        <begin position="32"/>
        <end position="49"/>
    </location>
</feature>
<feature type="transmembrane region" description="Helical" evidence="1">
    <location>
        <begin position="6"/>
        <end position="25"/>
    </location>
</feature>
<keyword evidence="1" id="KW-0812">Transmembrane</keyword>
<keyword evidence="1" id="KW-1133">Transmembrane helix</keyword>
<keyword evidence="3" id="KW-1185">Reference proteome</keyword>
<dbReference type="EMBL" id="CP155573">
    <property type="protein sequence ID" value="XFO66680.1"/>
    <property type="molecule type" value="Genomic_DNA"/>
</dbReference>